<evidence type="ECO:0000313" key="3">
    <source>
        <dbReference type="EMBL" id="QIH13652.1"/>
    </source>
</evidence>
<reference evidence="3" key="2">
    <citation type="submission" date="2019-07" db="EMBL/GenBank/DDBJ databases">
        <title>Characterization of a new begomovirus and associated betasatellite infecting pepper and tomato in China.</title>
        <authorList>
            <person name="Zhao L."/>
            <person name="Zhong J."/>
            <person name="Li T."/>
            <person name="Ding M."/>
        </authorList>
    </citation>
    <scope>NUCLEOTIDE SEQUENCE</scope>
    <source>
        <strain evidence="4">YN3078</strain>
        <strain evidence="3">YN3079</strain>
        <strain evidence="5">YN5956</strain>
        <strain evidence="6">YN5957</strain>
    </source>
</reference>
<evidence type="ECO:0000313" key="5">
    <source>
        <dbReference type="EMBL" id="QIH13684.1"/>
    </source>
</evidence>
<evidence type="ECO:0000313" key="2">
    <source>
        <dbReference type="EMBL" id="ANW72373.1"/>
    </source>
</evidence>
<reference evidence="2" key="1">
    <citation type="submission" date="2016-01" db="EMBL/GenBank/DDBJ databases">
        <title>Mixed infection by two begomoviruses and Malvastrum yellow vein betasatellite in tomato in Yunnan.</title>
        <authorList>
            <person name="Zhao L.L."/>
            <person name="Ding M."/>
            <person name="Zhong J."/>
            <person name="Yin Y.Y."/>
            <person name="Zhang Z.K."/>
        </authorList>
    </citation>
    <scope>NUCLEOTIDE SEQUENCE</scope>
    <source>
        <strain evidence="2">Y3080-40</strain>
    </source>
</reference>
<dbReference type="Pfam" id="PF04807">
    <property type="entry name" value="Gemini_AC4_5"/>
    <property type="match status" value="1"/>
</dbReference>
<protein>
    <submittedName>
        <fullName evidence="2 3">C5 protein</fullName>
    </submittedName>
</protein>
<dbReference type="EMBL" id="MN187408">
    <property type="protein sequence ID" value="QIH13660.1"/>
    <property type="molecule type" value="Genomic_DNA"/>
</dbReference>
<feature type="domain" description="Geminivirus AC4/5 conserved" evidence="1">
    <location>
        <begin position="51"/>
        <end position="83"/>
    </location>
</feature>
<dbReference type="EMBL" id="MN187407">
    <property type="protein sequence ID" value="QIH13652.1"/>
    <property type="molecule type" value="Genomic_DNA"/>
</dbReference>
<sequence length="83" mass="9540">MILVLRLFLMIINNMSVNPHKLLHQCLFFGRILPTSNHIIELANHLKPVPEIILHSTSAWLIVITIKNLLKIHRSTTRSPISN</sequence>
<dbReference type="EMBL" id="MN187410">
    <property type="protein sequence ID" value="QIH13676.1"/>
    <property type="molecule type" value="Genomic_DNA"/>
</dbReference>
<name>A0A1B1X4B0_9GEMI</name>
<gene>
    <name evidence="3" type="primary">C5</name>
</gene>
<evidence type="ECO:0000259" key="1">
    <source>
        <dbReference type="Pfam" id="PF04807"/>
    </source>
</evidence>
<dbReference type="EMBL" id="MN187413">
    <property type="protein sequence ID" value="QIH13700.1"/>
    <property type="molecule type" value="Genomic_DNA"/>
</dbReference>
<organism evidence="2">
    <name type="scientific">Pepper leaf curl Yunnan virus</name>
    <dbReference type="NCBI Taxonomy" id="1003836"/>
    <lineage>
        <taxon>Viruses</taxon>
        <taxon>Monodnaviria</taxon>
        <taxon>Shotokuvirae</taxon>
        <taxon>Cressdnaviricota</taxon>
        <taxon>Repensiviricetes</taxon>
        <taxon>Geplafuvirales</taxon>
        <taxon>Geminiviridae</taxon>
        <taxon>Begomovirus</taxon>
        <taxon>Begomovirus capsicumyunnanense</taxon>
    </lineage>
</organism>
<dbReference type="EMBL" id="MN187409">
    <property type="protein sequence ID" value="QIH13666.1"/>
    <property type="molecule type" value="Genomic_DNA"/>
</dbReference>
<dbReference type="EMBL" id="MN187412">
    <property type="protein sequence ID" value="QIH13692.1"/>
    <property type="molecule type" value="Genomic_DNA"/>
</dbReference>
<evidence type="ECO:0000313" key="6">
    <source>
        <dbReference type="EMBL" id="QIH13692.1"/>
    </source>
</evidence>
<dbReference type="InterPro" id="IPR006892">
    <property type="entry name" value="Gemini_AC4_5_cons_dom_1"/>
</dbReference>
<proteinExistence type="predicted"/>
<dbReference type="EMBL" id="KU601621">
    <property type="protein sequence ID" value="ANW72373.1"/>
    <property type="molecule type" value="Genomic_DNA"/>
</dbReference>
<dbReference type="EMBL" id="MN187411">
    <property type="protein sequence ID" value="QIH13684.1"/>
    <property type="molecule type" value="Genomic_DNA"/>
</dbReference>
<evidence type="ECO:0000313" key="4">
    <source>
        <dbReference type="EMBL" id="QIH13666.1"/>
    </source>
</evidence>
<accession>A0A1B1X4B0</accession>